<evidence type="ECO:0000256" key="4">
    <source>
        <dbReference type="ARBA" id="ARBA00023277"/>
    </source>
</evidence>
<keyword evidence="2 8" id="KW-0479">Metal-binding</keyword>
<dbReference type="RefSeq" id="WP_182491852.1">
    <property type="nucleotide sequence ID" value="NZ_BAAAOV010000001.1"/>
</dbReference>
<dbReference type="PANTHER" id="PTHR11113">
    <property type="entry name" value="N-ACETYLGLUCOSAMINE-6-PHOSPHATE DEACETYLASE"/>
    <property type="match status" value="1"/>
</dbReference>
<dbReference type="Gene3D" id="2.30.40.10">
    <property type="entry name" value="Urease, subunit C, domain 1"/>
    <property type="match status" value="1"/>
</dbReference>
<dbReference type="InterPro" id="IPR032466">
    <property type="entry name" value="Metal_Hydrolase"/>
</dbReference>
<accession>A0A839EC24</accession>
<feature type="binding site" evidence="7">
    <location>
        <position position="226"/>
    </location>
    <ligand>
        <name>substrate</name>
    </ligand>
</feature>
<evidence type="ECO:0000256" key="7">
    <source>
        <dbReference type="PIRSR" id="PIRSR038994-2"/>
    </source>
</evidence>
<feature type="binding site" evidence="8">
    <location>
        <position position="128"/>
    </location>
    <ligand>
        <name>Zn(2+)</name>
        <dbReference type="ChEBI" id="CHEBI:29105"/>
    </ligand>
</feature>
<evidence type="ECO:0000256" key="8">
    <source>
        <dbReference type="PIRSR" id="PIRSR038994-3"/>
    </source>
</evidence>
<comment type="similarity">
    <text evidence="1 5">Belongs to the metallo-dependent hydrolases superfamily. NagA family.</text>
</comment>
<dbReference type="InterPro" id="IPR011059">
    <property type="entry name" value="Metal-dep_hydrolase_composite"/>
</dbReference>
<dbReference type="Proteomes" id="UP000585905">
    <property type="component" value="Unassembled WGS sequence"/>
</dbReference>
<feature type="binding site" evidence="8">
    <location>
        <position position="215"/>
    </location>
    <ligand>
        <name>Zn(2+)</name>
        <dbReference type="ChEBI" id="CHEBI:29105"/>
    </ligand>
</feature>
<dbReference type="NCBIfam" id="TIGR00221">
    <property type="entry name" value="nagA"/>
    <property type="match status" value="1"/>
</dbReference>
<name>A0A839EC24_9MICO</name>
<dbReference type="InterPro" id="IPR006680">
    <property type="entry name" value="Amidohydro-rel"/>
</dbReference>
<evidence type="ECO:0000313" key="10">
    <source>
        <dbReference type="EMBL" id="MBA8849027.1"/>
    </source>
</evidence>
<dbReference type="Pfam" id="PF01979">
    <property type="entry name" value="Amidohydro_1"/>
    <property type="match status" value="1"/>
</dbReference>
<evidence type="ECO:0000256" key="5">
    <source>
        <dbReference type="PIRNR" id="PIRNR038994"/>
    </source>
</evidence>
<proteinExistence type="inferred from homology"/>
<feature type="active site" description="Proton donor/acceptor" evidence="6">
    <location>
        <position position="272"/>
    </location>
</feature>
<keyword evidence="11" id="KW-1185">Reference proteome</keyword>
<dbReference type="EC" id="3.5.1.25" evidence="10"/>
<dbReference type="GO" id="GO:0008448">
    <property type="term" value="F:N-acetylglucosamine-6-phosphate deacetylase activity"/>
    <property type="evidence" value="ECO:0007669"/>
    <property type="project" value="UniProtKB-EC"/>
</dbReference>
<dbReference type="SUPFAM" id="SSF51338">
    <property type="entry name" value="Composite domain of metallo-dependent hydrolases"/>
    <property type="match status" value="1"/>
</dbReference>
<protein>
    <submittedName>
        <fullName evidence="10">N-acetylglucosamine-6-phosphate deacetylase</fullName>
        <ecNumber evidence="10">3.5.1.25</ecNumber>
    </submittedName>
</protein>
<feature type="binding site" evidence="7">
    <location>
        <position position="250"/>
    </location>
    <ligand>
        <name>substrate</name>
    </ligand>
</feature>
<evidence type="ECO:0000259" key="9">
    <source>
        <dbReference type="Pfam" id="PF01979"/>
    </source>
</evidence>
<dbReference type="SUPFAM" id="SSF51556">
    <property type="entry name" value="Metallo-dependent hydrolases"/>
    <property type="match status" value="1"/>
</dbReference>
<gene>
    <name evidence="10" type="ORF">FHX53_002644</name>
</gene>
<dbReference type="PANTHER" id="PTHR11113:SF14">
    <property type="entry name" value="N-ACETYLGLUCOSAMINE-6-PHOSPHATE DEACETYLASE"/>
    <property type="match status" value="1"/>
</dbReference>
<dbReference type="GO" id="GO:0006046">
    <property type="term" value="P:N-acetylglucosamine catabolic process"/>
    <property type="evidence" value="ECO:0007669"/>
    <property type="project" value="TreeGrafter"/>
</dbReference>
<evidence type="ECO:0000256" key="3">
    <source>
        <dbReference type="ARBA" id="ARBA00022801"/>
    </source>
</evidence>
<dbReference type="Gene3D" id="3.20.20.140">
    <property type="entry name" value="Metal-dependent hydrolases"/>
    <property type="match status" value="1"/>
</dbReference>
<dbReference type="InterPro" id="IPR003764">
    <property type="entry name" value="GlcNAc_6-P_deAcase"/>
</dbReference>
<dbReference type="PIRSF" id="PIRSF038994">
    <property type="entry name" value="NagA"/>
    <property type="match status" value="1"/>
</dbReference>
<evidence type="ECO:0000256" key="6">
    <source>
        <dbReference type="PIRSR" id="PIRSR038994-1"/>
    </source>
</evidence>
<feature type="binding site" evidence="7">
    <location>
        <begin position="306"/>
        <end position="308"/>
    </location>
    <ligand>
        <name>substrate</name>
    </ligand>
</feature>
<keyword evidence="3 5" id="KW-0378">Hydrolase</keyword>
<feature type="binding site" evidence="7">
    <location>
        <begin position="218"/>
        <end position="219"/>
    </location>
    <ligand>
        <name>substrate</name>
    </ligand>
</feature>
<evidence type="ECO:0000256" key="1">
    <source>
        <dbReference type="ARBA" id="ARBA00010716"/>
    </source>
</evidence>
<reference evidence="10 11" key="1">
    <citation type="submission" date="2020-07" db="EMBL/GenBank/DDBJ databases">
        <title>Sequencing the genomes of 1000 actinobacteria strains.</title>
        <authorList>
            <person name="Klenk H.-P."/>
        </authorList>
    </citation>
    <scope>NUCLEOTIDE SEQUENCE [LARGE SCALE GENOMIC DNA]</scope>
    <source>
        <strain evidence="10 11">DSM 19663</strain>
    </source>
</reference>
<keyword evidence="4 5" id="KW-0119">Carbohydrate metabolism</keyword>
<feature type="binding site" evidence="8">
    <location>
        <position position="194"/>
    </location>
    <ligand>
        <name>Zn(2+)</name>
        <dbReference type="ChEBI" id="CHEBI:29105"/>
    </ligand>
</feature>
<evidence type="ECO:0000313" key="11">
    <source>
        <dbReference type="Proteomes" id="UP000585905"/>
    </source>
</evidence>
<comment type="caution">
    <text evidence="10">The sequence shown here is derived from an EMBL/GenBank/DDBJ whole genome shotgun (WGS) entry which is preliminary data.</text>
</comment>
<dbReference type="AlphaFoldDB" id="A0A839EC24"/>
<dbReference type="EMBL" id="JACGWX010000011">
    <property type="protein sequence ID" value="MBA8849027.1"/>
    <property type="molecule type" value="Genomic_DNA"/>
</dbReference>
<feature type="binding site" evidence="7">
    <location>
        <position position="139"/>
    </location>
    <ligand>
        <name>substrate</name>
    </ligand>
</feature>
<dbReference type="GO" id="GO:0046872">
    <property type="term" value="F:metal ion binding"/>
    <property type="evidence" value="ECO:0007669"/>
    <property type="project" value="UniProtKB-KW"/>
</dbReference>
<sequence>MATTLVHGCDLLDASGRRAGWVLLDGPAIAATGIEGRDALPAAATVIALPGGTLTPGFIDLHGHGGAGAGFDEGAQGIASALAVHRRHGTTRSVISLVANPIESLVGSLRLIARLAATDPTIVGAHLEGPFLAPARRGAHAAEHLLAPEEDVVEILLSAAAGALVQATIAPELPGAMEAIRRLSGAGVVVGVGHTEADETTARAAFDAGARLLTHAFNAMPGIHHRAPGPVAAAIDDDRVVLELVLDGVHVHPSVARIAFRSAPGRIALVTDAMAAAGSADGFYRLGSLNVTVQGGIALLNGTSTIAGSTLTQDVALRTAISAGIGEVAAVEALTTTPARVLGRQREWGMLAAGFAADLVALDADLRVERVWAAGEPVPLDA</sequence>
<feature type="domain" description="Amidohydrolase-related" evidence="9">
    <location>
        <begin position="53"/>
        <end position="375"/>
    </location>
</feature>
<evidence type="ECO:0000256" key="2">
    <source>
        <dbReference type="ARBA" id="ARBA00022723"/>
    </source>
</evidence>
<comment type="cofactor">
    <cofactor evidence="8">
        <name>a divalent metal cation</name>
        <dbReference type="ChEBI" id="CHEBI:60240"/>
    </cofactor>
    <text evidence="8">Binds 1 divalent metal cation per subunit.</text>
</comment>
<organism evidence="10 11">
    <name type="scientific">Microcella alkalica</name>
    <dbReference type="NCBI Taxonomy" id="355930"/>
    <lineage>
        <taxon>Bacteria</taxon>
        <taxon>Bacillati</taxon>
        <taxon>Actinomycetota</taxon>
        <taxon>Actinomycetes</taxon>
        <taxon>Micrococcales</taxon>
        <taxon>Microbacteriaceae</taxon>
        <taxon>Microcella</taxon>
    </lineage>
</organism>